<dbReference type="GO" id="GO:0042597">
    <property type="term" value="C:periplasmic space"/>
    <property type="evidence" value="ECO:0007669"/>
    <property type="project" value="InterPro"/>
</dbReference>
<dbReference type="InterPro" id="IPR012899">
    <property type="entry name" value="LTXXQ"/>
</dbReference>
<proteinExistence type="predicted"/>
<name>A0A849ICD1_9HYPH</name>
<evidence type="ECO:0000313" key="3">
    <source>
        <dbReference type="EMBL" id="NNM73905.1"/>
    </source>
</evidence>
<evidence type="ECO:0000256" key="2">
    <source>
        <dbReference type="SAM" id="SignalP"/>
    </source>
</evidence>
<dbReference type="RefSeq" id="WP_171219348.1">
    <property type="nucleotide sequence ID" value="NZ_JABEPP010000004.1"/>
</dbReference>
<organism evidence="3 4">
    <name type="scientific">Enterovirga aerilata</name>
    <dbReference type="NCBI Taxonomy" id="2730920"/>
    <lineage>
        <taxon>Bacteria</taxon>
        <taxon>Pseudomonadati</taxon>
        <taxon>Pseudomonadota</taxon>
        <taxon>Alphaproteobacteria</taxon>
        <taxon>Hyphomicrobiales</taxon>
        <taxon>Methylobacteriaceae</taxon>
        <taxon>Enterovirga</taxon>
    </lineage>
</organism>
<reference evidence="3 4" key="1">
    <citation type="submission" date="2020-04" db="EMBL/GenBank/DDBJ databases">
        <title>Enterovirga sp. isolate from soil.</title>
        <authorList>
            <person name="Chea S."/>
            <person name="Kim D.-U."/>
        </authorList>
    </citation>
    <scope>NUCLEOTIDE SEQUENCE [LARGE SCALE GENOMIC DNA]</scope>
    <source>
        <strain evidence="3 4">DB1703</strain>
    </source>
</reference>
<accession>A0A849ICD1</accession>
<dbReference type="Proteomes" id="UP000564885">
    <property type="component" value="Unassembled WGS sequence"/>
</dbReference>
<feature type="signal peptide" evidence="2">
    <location>
        <begin position="1"/>
        <end position="26"/>
    </location>
</feature>
<protein>
    <submittedName>
        <fullName evidence="3">Spy/CpxP family protein refolding chaperone</fullName>
    </submittedName>
</protein>
<evidence type="ECO:0000256" key="1">
    <source>
        <dbReference type="SAM" id="MobiDB-lite"/>
    </source>
</evidence>
<keyword evidence="2" id="KW-0732">Signal</keyword>
<feature type="region of interest" description="Disordered" evidence="1">
    <location>
        <begin position="43"/>
        <end position="72"/>
    </location>
</feature>
<feature type="chain" id="PRO_5032303735" evidence="2">
    <location>
        <begin position="27"/>
        <end position="248"/>
    </location>
</feature>
<feature type="compositionally biased region" description="Low complexity" evidence="1">
    <location>
        <begin position="59"/>
        <end position="69"/>
    </location>
</feature>
<dbReference type="AlphaFoldDB" id="A0A849ICD1"/>
<sequence length="248" mass="26211">MSLSKYPRPLAASMVAMLLVAPIAVAQPRADGGEVQLAMDMQMNSSGSMGNPGSGQGSMGQTSGQPSQGMSGGGMGCCMGRMKQGSSSMGGMGMNDDKMRMGGMGQGSSGTGSGGSMRMEDDKMGMSGSQPMPGMTPNGMDMTDRIDGRIAFLRAELKITDAQAASWNQFAEALRSSRKHLLEAREQLASPTAESNPATRIEQYERHLAARLEAIRTARTSFSQLYAGLDQHQKHVADELVVPFLATF</sequence>
<comment type="caution">
    <text evidence="3">The sequence shown here is derived from an EMBL/GenBank/DDBJ whole genome shotgun (WGS) entry which is preliminary data.</text>
</comment>
<dbReference type="Pfam" id="PF07813">
    <property type="entry name" value="LTXXQ"/>
    <property type="match status" value="1"/>
</dbReference>
<dbReference type="EMBL" id="JABEPP010000004">
    <property type="protein sequence ID" value="NNM73905.1"/>
    <property type="molecule type" value="Genomic_DNA"/>
</dbReference>
<gene>
    <name evidence="3" type="ORF">HJG44_16090</name>
</gene>
<keyword evidence="4" id="KW-1185">Reference proteome</keyword>
<evidence type="ECO:0000313" key="4">
    <source>
        <dbReference type="Proteomes" id="UP000564885"/>
    </source>
</evidence>